<dbReference type="PANTHER" id="PTHR43080:SF2">
    <property type="entry name" value="CBS DOMAIN-CONTAINING PROTEIN"/>
    <property type="match status" value="1"/>
</dbReference>
<dbReference type="OrthoDB" id="1808351at2"/>
<dbReference type="Proteomes" id="UP000441717">
    <property type="component" value="Unassembled WGS sequence"/>
</dbReference>
<evidence type="ECO:0000256" key="1">
    <source>
        <dbReference type="ARBA" id="ARBA00023122"/>
    </source>
</evidence>
<protein>
    <submittedName>
        <fullName evidence="4">CBS domain-containing protein</fullName>
    </submittedName>
</protein>
<dbReference type="InterPro" id="IPR051257">
    <property type="entry name" value="Diverse_CBS-Domain"/>
</dbReference>
<dbReference type="AlphaFoldDB" id="A0A6N7ITE7"/>
<gene>
    <name evidence="4" type="ORF">GFC01_11105</name>
</gene>
<dbReference type="PANTHER" id="PTHR43080">
    <property type="entry name" value="CBS DOMAIN-CONTAINING PROTEIN CBSX3, MITOCHONDRIAL"/>
    <property type="match status" value="1"/>
</dbReference>
<evidence type="ECO:0000256" key="2">
    <source>
        <dbReference type="PROSITE-ProRule" id="PRU00703"/>
    </source>
</evidence>
<comment type="caution">
    <text evidence="4">The sequence shown here is derived from an EMBL/GenBank/DDBJ whole genome shotgun (WGS) entry which is preliminary data.</text>
</comment>
<dbReference type="Pfam" id="PF00571">
    <property type="entry name" value="CBS"/>
    <property type="match status" value="2"/>
</dbReference>
<keyword evidence="5" id="KW-1185">Reference proteome</keyword>
<dbReference type="PROSITE" id="PS51371">
    <property type="entry name" value="CBS"/>
    <property type="match status" value="2"/>
</dbReference>
<dbReference type="RefSeq" id="WP_152947226.1">
    <property type="nucleotide sequence ID" value="NZ_WHYR01000029.1"/>
</dbReference>
<dbReference type="EMBL" id="WHYR01000029">
    <property type="protein sequence ID" value="MQL52799.1"/>
    <property type="molecule type" value="Genomic_DNA"/>
</dbReference>
<feature type="domain" description="CBS" evidence="3">
    <location>
        <begin position="10"/>
        <end position="80"/>
    </location>
</feature>
<reference evidence="4 5" key="1">
    <citation type="submission" date="2019-10" db="EMBL/GenBank/DDBJ databases">
        <title>Comparative genomics of sulfur disproportionating microorganisms.</title>
        <authorList>
            <person name="Ward L.M."/>
            <person name="Bertran E."/>
            <person name="Johnston D."/>
        </authorList>
    </citation>
    <scope>NUCLEOTIDE SEQUENCE [LARGE SCALE GENOMIC DNA]</scope>
    <source>
        <strain evidence="4 5">DSM 14055</strain>
    </source>
</reference>
<dbReference type="InterPro" id="IPR000644">
    <property type="entry name" value="CBS_dom"/>
</dbReference>
<name>A0A6N7ITE7_9FIRM</name>
<accession>A0A6N7ITE7</accession>
<organism evidence="4 5">
    <name type="scientific">Desulfofundulus thermobenzoicus</name>
    <dbReference type="NCBI Taxonomy" id="29376"/>
    <lineage>
        <taxon>Bacteria</taxon>
        <taxon>Bacillati</taxon>
        <taxon>Bacillota</taxon>
        <taxon>Clostridia</taxon>
        <taxon>Eubacteriales</taxon>
        <taxon>Peptococcaceae</taxon>
        <taxon>Desulfofundulus</taxon>
    </lineage>
</organism>
<keyword evidence="1 2" id="KW-0129">CBS domain</keyword>
<evidence type="ECO:0000313" key="5">
    <source>
        <dbReference type="Proteomes" id="UP000441717"/>
    </source>
</evidence>
<proteinExistence type="predicted"/>
<dbReference type="SUPFAM" id="SSF54631">
    <property type="entry name" value="CBS-domain pair"/>
    <property type="match status" value="1"/>
</dbReference>
<dbReference type="InterPro" id="IPR046342">
    <property type="entry name" value="CBS_dom_sf"/>
</dbReference>
<evidence type="ECO:0000313" key="4">
    <source>
        <dbReference type="EMBL" id="MQL52799.1"/>
    </source>
</evidence>
<feature type="domain" description="CBS" evidence="3">
    <location>
        <begin position="102"/>
        <end position="161"/>
    </location>
</feature>
<dbReference type="SMART" id="SM00116">
    <property type="entry name" value="CBS"/>
    <property type="match status" value="2"/>
</dbReference>
<evidence type="ECO:0000259" key="3">
    <source>
        <dbReference type="PROSITE" id="PS51371"/>
    </source>
</evidence>
<dbReference type="Gene3D" id="3.10.580.10">
    <property type="entry name" value="CBS-domain"/>
    <property type="match status" value="1"/>
</dbReference>
<sequence length="167" mass="18455">MTEKLVKEIMIPVSEYATVYSHDPLLKAIRVLRESFHRDEKGVVGGHRSVLVLDENNDLVGILTIRTILKAIEVQSIGPSWASLFAGPVIKSGLNMPVREVMRPVLKPSVRVNDTVTRAIHVLLRSQVNILPVMDQGKVVGIVRSIDFFEIIGEVLGNGEVKQWPGG</sequence>